<dbReference type="PANTHER" id="PTHR21180">
    <property type="entry name" value="ENDONUCLEASE/EXONUCLEASE/PHOSPHATASE FAMILY DOMAIN-CONTAINING PROTEIN 1"/>
    <property type="match status" value="1"/>
</dbReference>
<organism evidence="1 2">
    <name type="scientific">Phocaeicola coprocola</name>
    <dbReference type="NCBI Taxonomy" id="310298"/>
    <lineage>
        <taxon>Bacteria</taxon>
        <taxon>Pseudomonadati</taxon>
        <taxon>Bacteroidota</taxon>
        <taxon>Bacteroidia</taxon>
        <taxon>Bacteroidales</taxon>
        <taxon>Bacteroidaceae</taxon>
        <taxon>Phocaeicola</taxon>
    </lineage>
</organism>
<dbReference type="Gene3D" id="1.10.150.280">
    <property type="entry name" value="AF1531-like domain"/>
    <property type="match status" value="2"/>
</dbReference>
<dbReference type="EMBL" id="QRUU01000046">
    <property type="protein sequence ID" value="RGR94233.1"/>
    <property type="molecule type" value="Genomic_DNA"/>
</dbReference>
<name>A0A412GHJ1_9BACT</name>
<dbReference type="InterPro" id="IPR051675">
    <property type="entry name" value="Endo/Exo/Phosphatase_dom_1"/>
</dbReference>
<evidence type="ECO:0000313" key="2">
    <source>
        <dbReference type="Proteomes" id="UP000285864"/>
    </source>
</evidence>
<dbReference type="InterPro" id="IPR010994">
    <property type="entry name" value="RuvA_2-like"/>
</dbReference>
<proteinExistence type="predicted"/>
<dbReference type="Pfam" id="PF12836">
    <property type="entry name" value="HHH_3"/>
    <property type="match status" value="3"/>
</dbReference>
<keyword evidence="2" id="KW-1185">Reference proteome</keyword>
<dbReference type="GO" id="GO:0015628">
    <property type="term" value="P:protein secretion by the type II secretion system"/>
    <property type="evidence" value="ECO:0007669"/>
    <property type="project" value="TreeGrafter"/>
</dbReference>
<comment type="caution">
    <text evidence="1">The sequence shown here is derived from an EMBL/GenBank/DDBJ whole genome shotgun (WGS) entry which is preliminary data.</text>
</comment>
<reference evidence="1 2" key="1">
    <citation type="submission" date="2018-08" db="EMBL/GenBank/DDBJ databases">
        <title>A genome reference for cultivated species of the human gut microbiota.</title>
        <authorList>
            <person name="Zou Y."/>
            <person name="Xue W."/>
            <person name="Luo G."/>
        </authorList>
    </citation>
    <scope>NUCLEOTIDE SEQUENCE [LARGE SCALE GENOMIC DNA]</scope>
    <source>
        <strain evidence="1 2">AF24-2</strain>
    </source>
</reference>
<dbReference type="AlphaFoldDB" id="A0A412GHJ1"/>
<dbReference type="Proteomes" id="UP000285864">
    <property type="component" value="Unassembled WGS sequence"/>
</dbReference>
<accession>A0A412GHJ1</accession>
<sequence length="298" mass="34595">MWKDFFYYTKSERRVILLLLAIALLLLGIWAVMEYLRPVEVPVTLSESEEIDSFLANLEEQEKIRKSHTPKNEISAVLQPFDPNTADSVLLRQLGLPVYIVRNILKYRAKGGVFRSPESFSRIYGLKEEVYQKLKPYITIAPLVSVSHVRTDTFRQLKDTIPYIPKYEEGTIVDLNKADTSILKRIPGIGSTLARMIVVYRQRLGGFYDVSQLQEVPHVRVELNKWFVVTPAGLHKIQVNSASLDKLRSHPYMDFYKAKAIMEYRRKRGKIKGLSQLSMFEEFTEKDLKRLSPYLTFE</sequence>
<evidence type="ECO:0000313" key="1">
    <source>
        <dbReference type="EMBL" id="RGR94233.1"/>
    </source>
</evidence>
<protein>
    <submittedName>
        <fullName evidence="1">Helix-hairpin-helix domain-containing protein</fullName>
    </submittedName>
</protein>
<dbReference type="PANTHER" id="PTHR21180:SF32">
    <property type="entry name" value="ENDONUCLEASE_EXONUCLEASE_PHOSPHATASE FAMILY DOMAIN-CONTAINING PROTEIN 1"/>
    <property type="match status" value="1"/>
</dbReference>
<dbReference type="GO" id="GO:0015627">
    <property type="term" value="C:type II protein secretion system complex"/>
    <property type="evidence" value="ECO:0007669"/>
    <property type="project" value="TreeGrafter"/>
</dbReference>
<dbReference type="SUPFAM" id="SSF47781">
    <property type="entry name" value="RuvA domain 2-like"/>
    <property type="match status" value="3"/>
</dbReference>
<gene>
    <name evidence="1" type="ORF">DWY20_10375</name>
</gene>
<dbReference type="RefSeq" id="WP_007571160.1">
    <property type="nucleotide sequence ID" value="NZ_CABKNL010000011.1"/>
</dbReference>